<feature type="compositionally biased region" description="Polar residues" evidence="4">
    <location>
        <begin position="756"/>
        <end position="765"/>
    </location>
</feature>
<accession>A0ABQ9YM45</accession>
<comment type="caution">
    <text evidence="6">The sequence shown here is derived from an EMBL/GenBank/DDBJ whole genome shotgun (WGS) entry which is preliminary data.</text>
</comment>
<dbReference type="SUPFAM" id="SSF53187">
    <property type="entry name" value="Zn-dependent exopeptidases"/>
    <property type="match status" value="1"/>
</dbReference>
<dbReference type="EMBL" id="JARBJD010000001">
    <property type="protein sequence ID" value="KAK2964823.1"/>
    <property type="molecule type" value="Genomic_DNA"/>
</dbReference>
<comment type="similarity">
    <text evidence="2 3">Belongs to the peptidase M14 family.</text>
</comment>
<keyword evidence="6" id="KW-0645">Protease</keyword>
<feature type="compositionally biased region" description="Basic and acidic residues" evidence="4">
    <location>
        <begin position="718"/>
        <end position="731"/>
    </location>
</feature>
<dbReference type="Gene3D" id="3.40.630.10">
    <property type="entry name" value="Zn peptidases"/>
    <property type="match status" value="1"/>
</dbReference>
<evidence type="ECO:0000313" key="7">
    <source>
        <dbReference type="Proteomes" id="UP001281761"/>
    </source>
</evidence>
<keyword evidence="7" id="KW-1185">Reference proteome</keyword>
<evidence type="ECO:0000256" key="1">
    <source>
        <dbReference type="ARBA" id="ARBA00001947"/>
    </source>
</evidence>
<sequence>MLDSHDAGTVKTGTNMALMAHPVLIPDGAKQPEPMYKPREGLDVEMANRDLERAFPTKPLLNRTVYEQPDLKVTAPALPGDTEMTVGNVMYPYLYQLEGPEDLTLQFESRFECGNLKKAVQIYQWEYDLTLRIDTNTKGHTQWFYFTVTHVRKDVKYKFNIVNFLKPASMYSNGMQPLMYSEFLARDKGIGWHRVGEDICYYSSPLKKKGSNFYTLTFQVEFPYGKGDTCCFAYCFPYSYSDLQMYLEALEKDTYRKQFIRRRVMCQTLAGNNLDLLTITKFSGTAEEMRRRKAIVLSSRVHPGETPASFIMKGMLDFLTGSSIEAHLLRENFVFKVVPMLNPDGVILGNHRTNTAGYDLNRQWLNPSRRISPTIFATKQMVKKLQEERGVDLYLDVHGHSRKKNIFIFGCESKDTSGLMTLQEKVFPRMLSKSSLTLSFNDCDFKVQKSKETAARVVLWRECRIMNSFTMESSFAGSSVGRYADIHYTPAIWEEQGRDFCVSLLDYFSPDSQTAWNCIRELSVVQAKELDTLFSTQLGSGINPTGVGTGNEKIGTGGCAWSFGGGMGGKSKPKPGLSADDGSDGSDTSADDEYNSEPNQDNSKPAKRKKKGKKPVKKKEMKFKDRRRATNEDDENGGHVGSEASPIPQAASPHETFQPSFPSQPTRASPSPGIVQRPFFQPTTQPKRLARRAEMMLGDGGSPPPGPNSPPAVPTDESGPRLKRDPVDSSRARSNSAQNRLKRAKMVAKSPIPSFDQPSEQSSIPKSPRASVVKRMPSQVHVAPTVKRDAKKVTRHFSPHPPKKD</sequence>
<gene>
    <name evidence="6" type="ORF">BLNAU_123</name>
</gene>
<dbReference type="Gene3D" id="2.60.40.3120">
    <property type="match status" value="1"/>
</dbReference>
<feature type="compositionally biased region" description="Acidic residues" evidence="4">
    <location>
        <begin position="581"/>
        <end position="595"/>
    </location>
</feature>
<dbReference type="InterPro" id="IPR050821">
    <property type="entry name" value="Cytosolic_carboxypeptidase"/>
</dbReference>
<feature type="domain" description="Peptidase M14" evidence="5">
    <location>
        <begin position="236"/>
        <end position="508"/>
    </location>
</feature>
<dbReference type="Proteomes" id="UP001281761">
    <property type="component" value="Unassembled WGS sequence"/>
</dbReference>
<evidence type="ECO:0000256" key="4">
    <source>
        <dbReference type="SAM" id="MobiDB-lite"/>
    </source>
</evidence>
<feature type="compositionally biased region" description="Basic residues" evidence="4">
    <location>
        <begin position="793"/>
        <end position="805"/>
    </location>
</feature>
<evidence type="ECO:0000259" key="5">
    <source>
        <dbReference type="PROSITE" id="PS52035"/>
    </source>
</evidence>
<feature type="region of interest" description="Disordered" evidence="4">
    <location>
        <begin position="565"/>
        <end position="805"/>
    </location>
</feature>
<dbReference type="InterPro" id="IPR000834">
    <property type="entry name" value="Peptidase_M14"/>
</dbReference>
<keyword evidence="6" id="KW-0378">Hydrolase</keyword>
<dbReference type="Pfam" id="PF18027">
    <property type="entry name" value="Pepdidase_M14_N"/>
    <property type="match status" value="1"/>
</dbReference>
<comment type="cofactor">
    <cofactor evidence="1">
        <name>Zn(2+)</name>
        <dbReference type="ChEBI" id="CHEBI:29105"/>
    </cofactor>
</comment>
<reference evidence="6 7" key="1">
    <citation type="journal article" date="2022" name="bioRxiv">
        <title>Genomics of Preaxostyla Flagellates Illuminates Evolutionary Transitions and the Path Towards Mitochondrial Loss.</title>
        <authorList>
            <person name="Novak L.V.F."/>
            <person name="Treitli S.C."/>
            <person name="Pyrih J."/>
            <person name="Halakuc P."/>
            <person name="Pipaliya S.V."/>
            <person name="Vacek V."/>
            <person name="Brzon O."/>
            <person name="Soukal P."/>
            <person name="Eme L."/>
            <person name="Dacks J.B."/>
            <person name="Karnkowska A."/>
            <person name="Elias M."/>
            <person name="Hampl V."/>
        </authorList>
    </citation>
    <scope>NUCLEOTIDE SEQUENCE [LARGE SCALE GENOMIC DNA]</scope>
    <source>
        <strain evidence="6">NAU3</strain>
        <tissue evidence="6">Gut</tissue>
    </source>
</reference>
<dbReference type="GO" id="GO:0004180">
    <property type="term" value="F:carboxypeptidase activity"/>
    <property type="evidence" value="ECO:0007669"/>
    <property type="project" value="UniProtKB-KW"/>
</dbReference>
<dbReference type="PANTHER" id="PTHR12756">
    <property type="entry name" value="CYTOSOLIC CARBOXYPEPTIDASE"/>
    <property type="match status" value="1"/>
</dbReference>
<feature type="compositionally biased region" description="Pro residues" evidence="4">
    <location>
        <begin position="702"/>
        <end position="713"/>
    </location>
</feature>
<protein>
    <submittedName>
        <fullName evidence="6">Cytosolic carboxypeptidase Nna1</fullName>
        <ecNumber evidence="6">3.4.17.-</ecNumber>
    </submittedName>
</protein>
<name>A0ABQ9YM45_9EUKA</name>
<evidence type="ECO:0000256" key="2">
    <source>
        <dbReference type="ARBA" id="ARBA00005988"/>
    </source>
</evidence>
<feature type="compositionally biased region" description="Polar residues" evidence="4">
    <location>
        <begin position="655"/>
        <end position="669"/>
    </location>
</feature>
<dbReference type="Pfam" id="PF00246">
    <property type="entry name" value="Peptidase_M14"/>
    <property type="match status" value="1"/>
</dbReference>
<keyword evidence="6" id="KW-0121">Carboxypeptidase</keyword>
<proteinExistence type="inferred from homology"/>
<dbReference type="PANTHER" id="PTHR12756:SF45">
    <property type="entry name" value="CYTOSOLIC CARBOXYPEPTIDASE NNA1"/>
    <property type="match status" value="1"/>
</dbReference>
<evidence type="ECO:0000256" key="3">
    <source>
        <dbReference type="PROSITE-ProRule" id="PRU01379"/>
    </source>
</evidence>
<dbReference type="EC" id="3.4.17.-" evidence="6"/>
<evidence type="ECO:0000313" key="6">
    <source>
        <dbReference type="EMBL" id="KAK2964823.1"/>
    </source>
</evidence>
<dbReference type="PROSITE" id="PS52035">
    <property type="entry name" value="PEPTIDASE_M14"/>
    <property type="match status" value="1"/>
</dbReference>
<organism evidence="6 7">
    <name type="scientific">Blattamonas nauphoetae</name>
    <dbReference type="NCBI Taxonomy" id="2049346"/>
    <lineage>
        <taxon>Eukaryota</taxon>
        <taxon>Metamonada</taxon>
        <taxon>Preaxostyla</taxon>
        <taxon>Oxymonadida</taxon>
        <taxon>Blattamonas</taxon>
    </lineage>
</organism>
<feature type="compositionally biased region" description="Basic residues" evidence="4">
    <location>
        <begin position="605"/>
        <end position="627"/>
    </location>
</feature>
<dbReference type="InterPro" id="IPR040626">
    <property type="entry name" value="Pepdidase_M14_N"/>
</dbReference>
<feature type="active site" description="Proton donor/acceptor" evidence="3">
    <location>
        <position position="472"/>
    </location>
</feature>